<sequence length="89" mass="9447">MIEKLDTAVVDQLLESGELTEAQIDMIGEMYAAGNSTSEIVSAVLEENYHASASVGIGFSSWGLLACALGILFVVLVVLNKITGKKKDE</sequence>
<feature type="transmembrane region" description="Helical" evidence="1">
    <location>
        <begin position="59"/>
        <end position="79"/>
    </location>
</feature>
<organism evidence="2 3">
    <name type="scientific">Candidatus Ornithospirochaeta stercoravium</name>
    <dbReference type="NCBI Taxonomy" id="2840897"/>
    <lineage>
        <taxon>Bacteria</taxon>
        <taxon>Pseudomonadati</taxon>
        <taxon>Spirochaetota</taxon>
        <taxon>Spirochaetia</taxon>
        <taxon>Spirochaetales</taxon>
        <taxon>Spirochaetaceae</taxon>
        <taxon>Spirochaetaceae incertae sedis</taxon>
        <taxon>Candidatus Ornithospirochaeta</taxon>
    </lineage>
</organism>
<dbReference type="AlphaFoldDB" id="A0A9D9NCW4"/>
<protein>
    <submittedName>
        <fullName evidence="2">Uncharacterized protein</fullName>
    </submittedName>
</protein>
<dbReference type="Proteomes" id="UP000810292">
    <property type="component" value="Unassembled WGS sequence"/>
</dbReference>
<proteinExistence type="predicted"/>
<evidence type="ECO:0000313" key="2">
    <source>
        <dbReference type="EMBL" id="MBO8468768.1"/>
    </source>
</evidence>
<keyword evidence="1" id="KW-1133">Transmembrane helix</keyword>
<evidence type="ECO:0000256" key="1">
    <source>
        <dbReference type="SAM" id="Phobius"/>
    </source>
</evidence>
<reference evidence="2" key="2">
    <citation type="journal article" date="2021" name="PeerJ">
        <title>Extensive microbial diversity within the chicken gut microbiome revealed by metagenomics and culture.</title>
        <authorList>
            <person name="Gilroy R."/>
            <person name="Ravi A."/>
            <person name="Getino M."/>
            <person name="Pursley I."/>
            <person name="Horton D.L."/>
            <person name="Alikhan N.F."/>
            <person name="Baker D."/>
            <person name="Gharbi K."/>
            <person name="Hall N."/>
            <person name="Watson M."/>
            <person name="Adriaenssens E.M."/>
            <person name="Foster-Nyarko E."/>
            <person name="Jarju S."/>
            <person name="Secka A."/>
            <person name="Antonio M."/>
            <person name="Oren A."/>
            <person name="Chaudhuri R.R."/>
            <person name="La Ragione R."/>
            <person name="Hildebrand F."/>
            <person name="Pallen M.J."/>
        </authorList>
    </citation>
    <scope>NUCLEOTIDE SEQUENCE</scope>
    <source>
        <strain evidence="2">14700</strain>
    </source>
</reference>
<dbReference type="EMBL" id="JADIMF010000050">
    <property type="protein sequence ID" value="MBO8468768.1"/>
    <property type="molecule type" value="Genomic_DNA"/>
</dbReference>
<keyword evidence="1" id="KW-0812">Transmembrane</keyword>
<evidence type="ECO:0000313" key="3">
    <source>
        <dbReference type="Proteomes" id="UP000810292"/>
    </source>
</evidence>
<reference evidence="2" key="1">
    <citation type="submission" date="2020-10" db="EMBL/GenBank/DDBJ databases">
        <authorList>
            <person name="Gilroy R."/>
        </authorList>
    </citation>
    <scope>NUCLEOTIDE SEQUENCE</scope>
    <source>
        <strain evidence="2">14700</strain>
    </source>
</reference>
<gene>
    <name evidence="2" type="ORF">IAA72_03160</name>
</gene>
<keyword evidence="1" id="KW-0472">Membrane</keyword>
<comment type="caution">
    <text evidence="2">The sequence shown here is derived from an EMBL/GenBank/DDBJ whole genome shotgun (WGS) entry which is preliminary data.</text>
</comment>
<name>A0A9D9NCW4_9SPIO</name>
<accession>A0A9D9NCW4</accession>